<gene>
    <name evidence="3" type="ORF">ACFPTN_16650</name>
</gene>
<evidence type="ECO:0000313" key="4">
    <source>
        <dbReference type="Proteomes" id="UP001595974"/>
    </source>
</evidence>
<reference evidence="4" key="1">
    <citation type="journal article" date="2019" name="Int. J. Syst. Evol. Microbiol.">
        <title>The Global Catalogue of Microorganisms (GCM) 10K type strain sequencing project: providing services to taxonomists for standard genome sequencing and annotation.</title>
        <authorList>
            <consortium name="The Broad Institute Genomics Platform"/>
            <consortium name="The Broad Institute Genome Sequencing Center for Infectious Disease"/>
            <person name="Wu L."/>
            <person name="Ma J."/>
        </authorList>
    </citation>
    <scope>NUCLEOTIDE SEQUENCE [LARGE SCALE GENOMIC DNA]</scope>
    <source>
        <strain evidence="4">SHR3</strain>
    </source>
</reference>
<proteinExistence type="predicted"/>
<keyword evidence="4" id="KW-1185">Reference proteome</keyword>
<accession>A0ABW1AVJ5</accession>
<protein>
    <submittedName>
        <fullName evidence="3">RES family NAD+ phosphorylase</fullName>
    </submittedName>
</protein>
<dbReference type="Pfam" id="PF08808">
    <property type="entry name" value="RES"/>
    <property type="match status" value="1"/>
</dbReference>
<dbReference type="EMBL" id="JBHSOG010000068">
    <property type="protein sequence ID" value="MFC5771011.1"/>
    <property type="molecule type" value="Genomic_DNA"/>
</dbReference>
<dbReference type="InterPro" id="IPR014914">
    <property type="entry name" value="RES_dom"/>
</dbReference>
<sequence length="95" mass="10758">MSRPIDLRQLHQGAPWDELWHDWRTLKFELHIVPPTWVLADIVLANGYTGILFPSQAHEGGTNLVVYPEQPKSGNAVIVNDPDGRLPHDQTGWAR</sequence>
<dbReference type="RefSeq" id="WP_096453069.1">
    <property type="nucleotide sequence ID" value="NZ_JBHSOG010000068.1"/>
</dbReference>
<evidence type="ECO:0000256" key="1">
    <source>
        <dbReference type="SAM" id="MobiDB-lite"/>
    </source>
</evidence>
<evidence type="ECO:0000259" key="2">
    <source>
        <dbReference type="Pfam" id="PF08808"/>
    </source>
</evidence>
<evidence type="ECO:0000313" key="3">
    <source>
        <dbReference type="EMBL" id="MFC5771011.1"/>
    </source>
</evidence>
<dbReference type="Proteomes" id="UP001595974">
    <property type="component" value="Unassembled WGS sequence"/>
</dbReference>
<comment type="caution">
    <text evidence="3">The sequence shown here is derived from an EMBL/GenBank/DDBJ whole genome shotgun (WGS) entry which is preliminary data.</text>
</comment>
<feature type="domain" description="RES" evidence="2">
    <location>
        <begin position="15"/>
        <end position="88"/>
    </location>
</feature>
<organism evidence="3 4">
    <name type="scientific">Thauera sinica</name>
    <dbReference type="NCBI Taxonomy" id="2665146"/>
    <lineage>
        <taxon>Bacteria</taxon>
        <taxon>Pseudomonadati</taxon>
        <taxon>Pseudomonadota</taxon>
        <taxon>Betaproteobacteria</taxon>
        <taxon>Rhodocyclales</taxon>
        <taxon>Zoogloeaceae</taxon>
        <taxon>Thauera</taxon>
    </lineage>
</organism>
<feature type="region of interest" description="Disordered" evidence="1">
    <location>
        <begin position="75"/>
        <end position="95"/>
    </location>
</feature>
<name>A0ABW1AVJ5_9RHOO</name>